<dbReference type="AlphaFoldDB" id="A0A934S6I2"/>
<proteinExistence type="predicted"/>
<name>A0A934S6I2_9BACT</name>
<accession>A0A934S6I2</accession>
<evidence type="ECO:0000313" key="3">
    <source>
        <dbReference type="Proteomes" id="UP000603141"/>
    </source>
</evidence>
<dbReference type="EMBL" id="JAENIJ010000023">
    <property type="protein sequence ID" value="MBK1883541.1"/>
    <property type="molecule type" value="Genomic_DNA"/>
</dbReference>
<gene>
    <name evidence="2" type="ORF">JIN85_14035</name>
</gene>
<protein>
    <submittedName>
        <fullName evidence="2">Type I restriction enzyme HsdR N-terminal domain-containing protein</fullName>
    </submittedName>
</protein>
<dbReference type="Proteomes" id="UP000603141">
    <property type="component" value="Unassembled WGS sequence"/>
</dbReference>
<reference evidence="2" key="1">
    <citation type="submission" date="2021-01" db="EMBL/GenBank/DDBJ databases">
        <title>Modified the classification status of verrucomicrobia.</title>
        <authorList>
            <person name="Feng X."/>
        </authorList>
    </citation>
    <scope>NUCLEOTIDE SEQUENCE</scope>
    <source>
        <strain evidence="2">KCTC 22041</strain>
    </source>
</reference>
<evidence type="ECO:0000259" key="1">
    <source>
        <dbReference type="Pfam" id="PF13588"/>
    </source>
</evidence>
<dbReference type="RefSeq" id="WP_200271793.1">
    <property type="nucleotide sequence ID" value="NZ_JAENIJ010000023.1"/>
</dbReference>
<dbReference type="Pfam" id="PF13588">
    <property type="entry name" value="HSDR_N_2"/>
    <property type="match status" value="1"/>
</dbReference>
<organism evidence="2 3">
    <name type="scientific">Luteolibacter pohnpeiensis</name>
    <dbReference type="NCBI Taxonomy" id="454153"/>
    <lineage>
        <taxon>Bacteria</taxon>
        <taxon>Pseudomonadati</taxon>
        <taxon>Verrucomicrobiota</taxon>
        <taxon>Verrucomicrobiia</taxon>
        <taxon>Verrucomicrobiales</taxon>
        <taxon>Verrucomicrobiaceae</taxon>
        <taxon>Luteolibacter</taxon>
    </lineage>
</organism>
<comment type="caution">
    <text evidence="2">The sequence shown here is derived from an EMBL/GenBank/DDBJ whole genome shotgun (WGS) entry which is preliminary data.</text>
</comment>
<evidence type="ECO:0000313" key="2">
    <source>
        <dbReference type="EMBL" id="MBK1883541.1"/>
    </source>
</evidence>
<keyword evidence="3" id="KW-1185">Reference proteome</keyword>
<sequence>MDLHPTIEDITAKLRQGRFPNEQSISQGIVLRLLQVLGWDVYDTNVVWPEFQTGEGRVDFALCHPPSKPAVFIEVKQPGKAEDGVRQALEYAFHTGVPFIVLTDGKTWSFYLPAERGSYEDRRVYKLDLFERATEQAATVLAKYLHKPRVETGSALEDAIREYRNRNRQKEAKQAIPEAWRELVEKGDELLVALVADAVESKAGVRPEDDDIFDFLIGLHGGYVPVTGNGPVAPKQPTKPPTGPGFPVVPAMNKQKAPRQGQLLIKGKAFGYSNAKDAMVIVLTELSKGDPTFLQRCSQHPDCSGRKRRYIAQSLEDMYPDRPDLREMHEVLSGGWMVATNLNNALKKSIIRAATEVAGLHFGSDITVDF</sequence>
<dbReference type="InterPro" id="IPR029464">
    <property type="entry name" value="HSDR_N"/>
</dbReference>
<dbReference type="Gene3D" id="3.90.1570.30">
    <property type="match status" value="1"/>
</dbReference>
<feature type="domain" description="Type I restriction enzyme R protein N-terminal" evidence="1">
    <location>
        <begin position="50"/>
        <end position="111"/>
    </location>
</feature>